<protein>
    <submittedName>
        <fullName evidence="3">Calcineurin-like phosphoesterase</fullName>
    </submittedName>
</protein>
<evidence type="ECO:0000313" key="3">
    <source>
        <dbReference type="EMBL" id="KAG9389596.1"/>
    </source>
</evidence>
<comment type="caution">
    <text evidence="3">The sequence shown here is derived from an EMBL/GenBank/DDBJ whole genome shotgun (WGS) entry which is preliminary data.</text>
</comment>
<sequence length="422" mass="46187">MPSVLELVVIGAVALCVMTVLLAVVFVQLIFHMAWVLQMAPPLRGKRVRRITLFNLFFWMTALAICFILVAFASFTISYSVSDTFSFVFSQIFNFALGAGFIFTVSVIPVTVIEIIYLVAFLINSSIKNKKPVWVDKLDSTFYIVQGFLSLFAFGLAAVLIIMGTVVGLYPSFKTYEINASANPTKTATIIHLSDLHLGTVRPEGWLQMVVDMVNEKIGDDDAAYVVITGDIMDDDIDAFEAAADPFADLVTTPLGRTIAIAGNHDAMDEEGEFRLILNKRGVKLLINEALETDHFFFAGVNTLQEMRGDINTPANITEALEALEALVAASSETLPGVYLVHQPQDFSEPTASNNVHLMLSGHTHAGQLWPLTWAINLMWECPSGQCDIDGTPVIVNQGTGSWGTVMRLGAYAEIGVITVNY</sequence>
<proteinExistence type="predicted"/>
<dbReference type="GO" id="GO:0016787">
    <property type="term" value="F:hydrolase activity"/>
    <property type="evidence" value="ECO:0007669"/>
    <property type="project" value="InterPro"/>
</dbReference>
<dbReference type="Gene3D" id="3.60.21.10">
    <property type="match status" value="1"/>
</dbReference>
<dbReference type="AlphaFoldDB" id="A0A8J6AP82"/>
<evidence type="ECO:0000256" key="1">
    <source>
        <dbReference type="SAM" id="Phobius"/>
    </source>
</evidence>
<organism evidence="3 4">
    <name type="scientific">Carpediemonas membranifera</name>
    <dbReference type="NCBI Taxonomy" id="201153"/>
    <lineage>
        <taxon>Eukaryota</taxon>
        <taxon>Metamonada</taxon>
        <taxon>Carpediemonas-like organisms</taxon>
        <taxon>Carpediemonas</taxon>
    </lineage>
</organism>
<evidence type="ECO:0000259" key="2">
    <source>
        <dbReference type="Pfam" id="PF00149"/>
    </source>
</evidence>
<name>A0A8J6AP82_9EUKA</name>
<feature type="transmembrane region" description="Helical" evidence="1">
    <location>
        <begin position="95"/>
        <end position="123"/>
    </location>
</feature>
<dbReference type="PANTHER" id="PTHR31302">
    <property type="entry name" value="TRANSMEMBRANE PROTEIN WITH METALLOPHOSPHOESTERASE DOMAIN-RELATED"/>
    <property type="match status" value="1"/>
</dbReference>
<dbReference type="InterPro" id="IPR029052">
    <property type="entry name" value="Metallo-depent_PP-like"/>
</dbReference>
<keyword evidence="1" id="KW-0812">Transmembrane</keyword>
<dbReference type="EMBL" id="JAHDYR010000069">
    <property type="protein sequence ID" value="KAG9389596.1"/>
    <property type="molecule type" value="Genomic_DNA"/>
</dbReference>
<feature type="transmembrane region" description="Helical" evidence="1">
    <location>
        <begin position="143"/>
        <end position="170"/>
    </location>
</feature>
<evidence type="ECO:0000313" key="4">
    <source>
        <dbReference type="Proteomes" id="UP000717585"/>
    </source>
</evidence>
<dbReference type="InterPro" id="IPR051158">
    <property type="entry name" value="Metallophosphoesterase_sf"/>
</dbReference>
<dbReference type="OrthoDB" id="783096at2759"/>
<accession>A0A8J6AP82</accession>
<dbReference type="PANTHER" id="PTHR31302:SF0">
    <property type="entry name" value="TRANSMEMBRANE PROTEIN WITH METALLOPHOSPHOESTERASE DOMAIN"/>
    <property type="match status" value="1"/>
</dbReference>
<gene>
    <name evidence="3" type="ORF">J8273_8889</name>
</gene>
<keyword evidence="4" id="KW-1185">Reference proteome</keyword>
<reference evidence="3" key="1">
    <citation type="submission" date="2021-05" db="EMBL/GenBank/DDBJ databases">
        <title>A free-living protist that lacks canonical eukaryotic 1 DNA replication and segregation systems.</title>
        <authorList>
            <person name="Salas-Leiva D.E."/>
            <person name="Tromer E.C."/>
            <person name="Curtis B.A."/>
            <person name="Jerlstrom-Hultqvist J."/>
            <person name="Kolisko M."/>
            <person name="Yi Z."/>
            <person name="Salas-Leiva J.S."/>
            <person name="Gallot-Lavallee L."/>
            <person name="Kops G.J.P.L."/>
            <person name="Archibald J.M."/>
            <person name="Simpson A.G.B."/>
            <person name="Roger A.J."/>
        </authorList>
    </citation>
    <scope>NUCLEOTIDE SEQUENCE</scope>
    <source>
        <strain evidence="3">BICM</strain>
    </source>
</reference>
<keyword evidence="1" id="KW-1133">Transmembrane helix</keyword>
<feature type="transmembrane region" description="Helical" evidence="1">
    <location>
        <begin position="52"/>
        <end position="75"/>
    </location>
</feature>
<dbReference type="Proteomes" id="UP000717585">
    <property type="component" value="Unassembled WGS sequence"/>
</dbReference>
<dbReference type="SUPFAM" id="SSF56300">
    <property type="entry name" value="Metallo-dependent phosphatases"/>
    <property type="match status" value="1"/>
</dbReference>
<feature type="domain" description="Calcineurin-like phosphoesterase" evidence="2">
    <location>
        <begin position="189"/>
        <end position="366"/>
    </location>
</feature>
<dbReference type="Pfam" id="PF00149">
    <property type="entry name" value="Metallophos"/>
    <property type="match status" value="1"/>
</dbReference>
<keyword evidence="1" id="KW-0472">Membrane</keyword>
<dbReference type="InterPro" id="IPR004843">
    <property type="entry name" value="Calcineurin-like_PHP"/>
</dbReference>
<feature type="transmembrane region" description="Helical" evidence="1">
    <location>
        <begin position="6"/>
        <end position="31"/>
    </location>
</feature>